<reference evidence="2" key="1">
    <citation type="submission" date="2023-03" db="EMBL/GenBank/DDBJ databases">
        <title>Massive genome expansion in bonnet fungi (Mycena s.s.) driven by repeated elements and novel gene families across ecological guilds.</title>
        <authorList>
            <consortium name="Lawrence Berkeley National Laboratory"/>
            <person name="Harder C.B."/>
            <person name="Miyauchi S."/>
            <person name="Viragh M."/>
            <person name="Kuo A."/>
            <person name="Thoen E."/>
            <person name="Andreopoulos B."/>
            <person name="Lu D."/>
            <person name="Skrede I."/>
            <person name="Drula E."/>
            <person name="Henrissat B."/>
            <person name="Morin E."/>
            <person name="Kohler A."/>
            <person name="Barry K."/>
            <person name="LaButti K."/>
            <person name="Morin E."/>
            <person name="Salamov A."/>
            <person name="Lipzen A."/>
            <person name="Mereny Z."/>
            <person name="Hegedus B."/>
            <person name="Baldrian P."/>
            <person name="Stursova M."/>
            <person name="Weitz H."/>
            <person name="Taylor A."/>
            <person name="Grigoriev I.V."/>
            <person name="Nagy L.G."/>
            <person name="Martin F."/>
            <person name="Kauserud H."/>
        </authorList>
    </citation>
    <scope>NUCLEOTIDE SEQUENCE</scope>
    <source>
        <strain evidence="2">CBHHK188m</strain>
    </source>
</reference>
<organism evidence="2 3">
    <name type="scientific">Mycena maculata</name>
    <dbReference type="NCBI Taxonomy" id="230809"/>
    <lineage>
        <taxon>Eukaryota</taxon>
        <taxon>Fungi</taxon>
        <taxon>Dikarya</taxon>
        <taxon>Basidiomycota</taxon>
        <taxon>Agaricomycotina</taxon>
        <taxon>Agaricomycetes</taxon>
        <taxon>Agaricomycetidae</taxon>
        <taxon>Agaricales</taxon>
        <taxon>Marasmiineae</taxon>
        <taxon>Mycenaceae</taxon>
        <taxon>Mycena</taxon>
    </lineage>
</organism>
<feature type="region of interest" description="Disordered" evidence="1">
    <location>
        <begin position="75"/>
        <end position="94"/>
    </location>
</feature>
<dbReference type="Proteomes" id="UP001215280">
    <property type="component" value="Unassembled WGS sequence"/>
</dbReference>
<evidence type="ECO:0000313" key="3">
    <source>
        <dbReference type="Proteomes" id="UP001215280"/>
    </source>
</evidence>
<feature type="region of interest" description="Disordered" evidence="1">
    <location>
        <begin position="877"/>
        <end position="896"/>
    </location>
</feature>
<comment type="caution">
    <text evidence="2">The sequence shown here is derived from an EMBL/GenBank/DDBJ whole genome shotgun (WGS) entry which is preliminary data.</text>
</comment>
<feature type="region of interest" description="Disordered" evidence="1">
    <location>
        <begin position="1"/>
        <end position="21"/>
    </location>
</feature>
<feature type="compositionally biased region" description="Basic and acidic residues" evidence="1">
    <location>
        <begin position="712"/>
        <end position="732"/>
    </location>
</feature>
<name>A0AAD7NJQ1_9AGAR</name>
<protein>
    <recommendedName>
        <fullName evidence="4">DUF659 domain-containing protein</fullName>
    </recommendedName>
</protein>
<proteinExistence type="predicted"/>
<dbReference type="EMBL" id="JARJLG010000041">
    <property type="protein sequence ID" value="KAJ7763164.1"/>
    <property type="molecule type" value="Genomic_DNA"/>
</dbReference>
<dbReference type="SUPFAM" id="SSF53098">
    <property type="entry name" value="Ribonuclease H-like"/>
    <property type="match status" value="1"/>
</dbReference>
<evidence type="ECO:0000313" key="2">
    <source>
        <dbReference type="EMBL" id="KAJ7763164.1"/>
    </source>
</evidence>
<evidence type="ECO:0000256" key="1">
    <source>
        <dbReference type="SAM" id="MobiDB-lite"/>
    </source>
</evidence>
<feature type="region of interest" description="Disordered" evidence="1">
    <location>
        <begin position="712"/>
        <end position="756"/>
    </location>
</feature>
<keyword evidence="3" id="KW-1185">Reference proteome</keyword>
<dbReference type="AlphaFoldDB" id="A0AAD7NJQ1"/>
<dbReference type="InterPro" id="IPR012337">
    <property type="entry name" value="RNaseH-like_sf"/>
</dbReference>
<evidence type="ECO:0008006" key="4">
    <source>
        <dbReference type="Google" id="ProtNLM"/>
    </source>
</evidence>
<accession>A0AAD7NJQ1</accession>
<sequence>MAGHPQTSFTTNHFEAGELKPGKSNRRYWKCKYCGDDEDSLGAKLEGRDNVLPNHISDTQQCPNAPATARNDALRHMSEKKSTKAKTASKQEQDEDISIIDVDAEAPVTKAKSTTGVAVAIRKRRFGTLDSYVDTTMSTAQKNAADRKLLRVDDPYLDEFLHDLRPSYDSPGQFPLTHTLLDAEAADAFLCEADRLQSSKFLTLLEDGWEDRTKHSIYGTVAAGIDSFPIIMALNDLMGERGNAPECLDIAIESLCLMGDPNAKNFIGLTTHNPTTMQSFRRLFQEKYFWILTFTCFLHSLNTLIGDICVSHYWGGQLQAEAKHLAVTRGLKKNCETRWYALILLCLSVICHQQPLSLTCLRPDAQKKTRGLSPVSPDVIQIVLHTPDFWLLLAQLTRVTKPIVDAIGNCESRQATLADCILELICCARTMSKMSVEENEDEGFLHHAKETFNQRFKMIATPIHWLALFLHPLCQKLAVSNGTAHGPSLDFMCKSPFSGGQRDAREWWKDVPKENHDGIRLLGLVLASIMPHAGDVEQLFSDLGGIQTPRRNNMTVATMEKTGKIRSRLKYELYLKAKQHAGNMVHRKHNHMHMQATPDINADLAKDLENPITTIEDEEPAPATPGSIIDGKLVDFAELDRVNRGEAVTADENNMDVTGDGGAGSWSIEELMDNKIEKNDLPILPNSALPFCHSAGQKYPKIILPTALARGREGVHGRRWDSEDGGSKDRDGSSCTDGDSGGGRDGDSGGRQDGWTSRAAQKTAGITYLCNTHRTPDPNWRPASSAEHSVCFSACRPNAGWSANPPRPWWGHRTSATPVVKEEKKRGKVRACVLARGVERDVAASLVDVKAVGDEGNTAFHGADIEHDARHRNVLVEGNDNEGSERGRHKATGHRGGAAVVVESRHAGGGQMGMADKVLLCFFLRHRQPLLGLLY</sequence>
<gene>
    <name evidence="2" type="ORF">DFH07DRAFT_770895</name>
</gene>
<feature type="compositionally biased region" description="Polar residues" evidence="1">
    <location>
        <begin position="1"/>
        <end position="13"/>
    </location>
</feature>